<evidence type="ECO:0000313" key="2">
    <source>
        <dbReference type="Proteomes" id="UP000298390"/>
    </source>
</evidence>
<proteinExistence type="predicted"/>
<organism evidence="1 2">
    <name type="scientific">Rhodofomes roseus</name>
    <dbReference type="NCBI Taxonomy" id="34475"/>
    <lineage>
        <taxon>Eukaryota</taxon>
        <taxon>Fungi</taxon>
        <taxon>Dikarya</taxon>
        <taxon>Basidiomycota</taxon>
        <taxon>Agaricomycotina</taxon>
        <taxon>Agaricomycetes</taxon>
        <taxon>Polyporales</taxon>
        <taxon>Rhodofomes</taxon>
    </lineage>
</organism>
<accession>A0A4Y9Y181</accession>
<sequence length="111" mass="12137">MEVERQLAIWVIQAGHYGPGACSIEIAEWAGVSVGTAYNCARRCIIAFMSRHDDAFAPDETQHLGTKKLAEEKSRTPECGGGILAADGTPIKVFVRPGCKSSEQLLYLYMF</sequence>
<name>A0A4Y9Y181_9APHY</name>
<dbReference type="AlphaFoldDB" id="A0A4Y9Y181"/>
<protein>
    <submittedName>
        <fullName evidence="1">Uncharacterized protein</fullName>
    </submittedName>
</protein>
<comment type="caution">
    <text evidence="1">The sequence shown here is derived from an EMBL/GenBank/DDBJ whole genome shotgun (WGS) entry which is preliminary data.</text>
</comment>
<evidence type="ECO:0000313" key="1">
    <source>
        <dbReference type="EMBL" id="TFY56115.1"/>
    </source>
</evidence>
<reference evidence="1 2" key="1">
    <citation type="submission" date="2019-01" db="EMBL/GenBank/DDBJ databases">
        <title>Genome sequencing of the rare red list fungi Fomitopsis rosea.</title>
        <authorList>
            <person name="Buettner E."/>
            <person name="Kellner H."/>
        </authorList>
    </citation>
    <scope>NUCLEOTIDE SEQUENCE [LARGE SCALE GENOMIC DNA]</scope>
    <source>
        <strain evidence="1 2">DSM 105464</strain>
    </source>
</reference>
<dbReference type="STRING" id="34475.A0A4Y9Y181"/>
<dbReference type="Proteomes" id="UP000298390">
    <property type="component" value="Unassembled WGS sequence"/>
</dbReference>
<dbReference type="EMBL" id="SEKV01000532">
    <property type="protein sequence ID" value="TFY56115.1"/>
    <property type="molecule type" value="Genomic_DNA"/>
</dbReference>
<gene>
    <name evidence="1" type="ORF">EVJ58_g7839</name>
</gene>